<evidence type="ECO:0000313" key="3">
    <source>
        <dbReference type="Proteomes" id="UP000494330"/>
    </source>
</evidence>
<dbReference type="Proteomes" id="UP000494330">
    <property type="component" value="Unassembled WGS sequence"/>
</dbReference>
<reference evidence="2 3" key="1">
    <citation type="submission" date="2019-09" db="EMBL/GenBank/DDBJ databases">
        <authorList>
            <person name="Depoorter E."/>
        </authorList>
    </citation>
    <scope>NUCLEOTIDE SEQUENCE [LARGE SCALE GENOMIC DNA]</scope>
    <source>
        <strain evidence="2">LMG 30113</strain>
    </source>
</reference>
<dbReference type="Pfam" id="PF05721">
    <property type="entry name" value="PhyH"/>
    <property type="match status" value="1"/>
</dbReference>
<dbReference type="Gene3D" id="2.60.120.620">
    <property type="entry name" value="q2cbj1_9rhob like domain"/>
    <property type="match status" value="1"/>
</dbReference>
<accession>A0A6P2N2T5</accession>
<dbReference type="RefSeq" id="WP_034197465.1">
    <property type="nucleotide sequence ID" value="NZ_CABVQD010000014.1"/>
</dbReference>
<keyword evidence="3" id="KW-1185">Reference proteome</keyword>
<comment type="cofactor">
    <cofactor evidence="1">
        <name>Fe(2+)</name>
        <dbReference type="ChEBI" id="CHEBI:29033"/>
    </cofactor>
</comment>
<dbReference type="SUPFAM" id="SSF51197">
    <property type="entry name" value="Clavaminate synthase-like"/>
    <property type="match status" value="1"/>
</dbReference>
<dbReference type="PANTHER" id="PTHR20883:SF48">
    <property type="entry name" value="ECTOINE DIOXYGENASE"/>
    <property type="match status" value="1"/>
</dbReference>
<dbReference type="AlphaFoldDB" id="A0A6P2N2T5"/>
<gene>
    <name evidence="2" type="ORF">BPA30113_04064</name>
</gene>
<dbReference type="EMBL" id="CABVQD010000014">
    <property type="protein sequence ID" value="VWB87763.1"/>
    <property type="molecule type" value="Genomic_DNA"/>
</dbReference>
<dbReference type="GO" id="GO:0016706">
    <property type="term" value="F:2-oxoglutarate-dependent dioxygenase activity"/>
    <property type="evidence" value="ECO:0007669"/>
    <property type="project" value="UniProtKB-ARBA"/>
</dbReference>
<evidence type="ECO:0000313" key="2">
    <source>
        <dbReference type="EMBL" id="VWB87763.1"/>
    </source>
</evidence>
<keyword evidence="2" id="KW-0223">Dioxygenase</keyword>
<protein>
    <submittedName>
        <fullName evidence="2">Phytanoyl-CoA dioxygenase</fullName>
    </submittedName>
</protein>
<dbReference type="InterPro" id="IPR008775">
    <property type="entry name" value="Phytyl_CoA_dOase-like"/>
</dbReference>
<organism evidence="2 3">
    <name type="scientific">Burkholderia paludis</name>
    <dbReference type="NCBI Taxonomy" id="1506587"/>
    <lineage>
        <taxon>Bacteria</taxon>
        <taxon>Pseudomonadati</taxon>
        <taxon>Pseudomonadota</taxon>
        <taxon>Betaproteobacteria</taxon>
        <taxon>Burkholderiales</taxon>
        <taxon>Burkholderiaceae</taxon>
        <taxon>Burkholderia</taxon>
        <taxon>Burkholderia cepacia complex</taxon>
    </lineage>
</organism>
<proteinExistence type="predicted"/>
<name>A0A6P2N2T5_9BURK</name>
<dbReference type="PANTHER" id="PTHR20883">
    <property type="entry name" value="PHYTANOYL-COA DIOXYGENASE DOMAIN CONTAINING 1"/>
    <property type="match status" value="1"/>
</dbReference>
<dbReference type="GO" id="GO:0005506">
    <property type="term" value="F:iron ion binding"/>
    <property type="evidence" value="ECO:0007669"/>
    <property type="project" value="UniProtKB-ARBA"/>
</dbReference>
<sequence>MDVKKRLLPGIPLIESPLFDSEIAQAELTPGEREIAVALNRNGYAVIDFPDPELDTRIARIRERLTSRFADTGLSPEGVFYASGRIQDAWINDPDVKEIATNRALLDLLGRLYGRAAFPFQTLNFRVGTQQKMHTDAVHFSSIPQRFMCGVWVALEDISAEAGPLQLVPGSHNWPMIDNAMAGRHGYGVSSESAQLPYQEIWDAMVEAKGAGTKTFEARKGQALIWCANLLHGGSLQIDPAMTRWSQVTHYFFDDCVYYTPAFSDEYLGRLQLRNLVSVVDGTKKPNSYLGEEIKPPARTSPRASRTLVKKLSKWMKSS</sequence>
<keyword evidence="2" id="KW-0560">Oxidoreductase</keyword>
<evidence type="ECO:0000256" key="1">
    <source>
        <dbReference type="ARBA" id="ARBA00001954"/>
    </source>
</evidence>